<name>A0A0D6MMM0_9PROT</name>
<proteinExistence type="inferred from homology"/>
<protein>
    <submittedName>
        <fullName evidence="3">BfpH protein involved in biogenesis of type IV pili</fullName>
    </submittedName>
</protein>
<dbReference type="InterPro" id="IPR008258">
    <property type="entry name" value="Transglycosylase_SLT_dom_1"/>
</dbReference>
<evidence type="ECO:0000313" key="4">
    <source>
        <dbReference type="Proteomes" id="UP000032679"/>
    </source>
</evidence>
<comment type="caution">
    <text evidence="3">The sequence shown here is derived from an EMBL/GenBank/DDBJ whole genome shotgun (WGS) entry which is preliminary data.</text>
</comment>
<feature type="domain" description="Transglycosylase SLT" evidence="2">
    <location>
        <begin position="8"/>
        <end position="110"/>
    </location>
</feature>
<evidence type="ECO:0000313" key="3">
    <source>
        <dbReference type="EMBL" id="GAN54670.1"/>
    </source>
</evidence>
<gene>
    <name evidence="3" type="ORF">Tasa_028_037</name>
</gene>
<accession>A0A0D6MMM0</accession>
<reference evidence="3 4" key="1">
    <citation type="submission" date="2012-10" db="EMBL/GenBank/DDBJ databases">
        <title>Genome sequencing of Tanticharoenia sakaeratensis NBRC 103193.</title>
        <authorList>
            <person name="Azuma Y."/>
            <person name="Hadano H."/>
            <person name="Hirakawa H."/>
            <person name="Matsushita K."/>
        </authorList>
    </citation>
    <scope>NUCLEOTIDE SEQUENCE [LARGE SCALE GENOMIC DNA]</scope>
    <source>
        <strain evidence="3 4">NBRC 103193</strain>
    </source>
</reference>
<evidence type="ECO:0000259" key="2">
    <source>
        <dbReference type="Pfam" id="PF01464"/>
    </source>
</evidence>
<dbReference type="CDD" id="cd13400">
    <property type="entry name" value="LT_IagB-like"/>
    <property type="match status" value="1"/>
</dbReference>
<dbReference type="STRING" id="1231623.Tasa_028_037"/>
<keyword evidence="4" id="KW-1185">Reference proteome</keyword>
<dbReference type="InterPro" id="IPR023346">
    <property type="entry name" value="Lysozyme-like_dom_sf"/>
</dbReference>
<comment type="similarity">
    <text evidence="1">Belongs to the virb1 family.</text>
</comment>
<dbReference type="Gene3D" id="1.10.530.10">
    <property type="match status" value="1"/>
</dbReference>
<dbReference type="RefSeq" id="WP_241767736.1">
    <property type="nucleotide sequence ID" value="NZ_BALE01000028.1"/>
</dbReference>
<sequence>MAGSLLACMIASAVHYRLPPRVLPSIQVVEGGATGVVHNNTDGSVDLGIMQINSRWILPIAKVAHLEPSDVARRLLLQPCFNIASAALILRTALDRDRGDMMRAIGDYHSHTPALNLAYQARVYQAAIGLYVRPRARVAAVQHGGKDG</sequence>
<dbReference type="AlphaFoldDB" id="A0A0D6MMM0"/>
<dbReference type="EMBL" id="BALE01000028">
    <property type="protein sequence ID" value="GAN54670.1"/>
    <property type="molecule type" value="Genomic_DNA"/>
</dbReference>
<organism evidence="3 4">
    <name type="scientific">Tanticharoenia sakaeratensis NBRC 103193</name>
    <dbReference type="NCBI Taxonomy" id="1231623"/>
    <lineage>
        <taxon>Bacteria</taxon>
        <taxon>Pseudomonadati</taxon>
        <taxon>Pseudomonadota</taxon>
        <taxon>Alphaproteobacteria</taxon>
        <taxon>Acetobacterales</taxon>
        <taxon>Acetobacteraceae</taxon>
        <taxon>Tanticharoenia</taxon>
    </lineage>
</organism>
<dbReference type="Pfam" id="PF01464">
    <property type="entry name" value="SLT"/>
    <property type="match status" value="1"/>
</dbReference>
<dbReference type="Proteomes" id="UP000032679">
    <property type="component" value="Unassembled WGS sequence"/>
</dbReference>
<dbReference type="SUPFAM" id="SSF53955">
    <property type="entry name" value="Lysozyme-like"/>
    <property type="match status" value="1"/>
</dbReference>
<evidence type="ECO:0000256" key="1">
    <source>
        <dbReference type="ARBA" id="ARBA00009387"/>
    </source>
</evidence>